<dbReference type="PANTHER" id="PTHR24300:SF394">
    <property type="entry name" value="CYTOCHROME P450 2H2"/>
    <property type="match status" value="1"/>
</dbReference>
<dbReference type="Pfam" id="PF00067">
    <property type="entry name" value="p450"/>
    <property type="match status" value="1"/>
</dbReference>
<evidence type="ECO:0000256" key="1">
    <source>
        <dbReference type="ARBA" id="ARBA00001971"/>
    </source>
</evidence>
<organism evidence="7 8">
    <name type="scientific">Staurois parvus</name>
    <dbReference type="NCBI Taxonomy" id="386267"/>
    <lineage>
        <taxon>Eukaryota</taxon>
        <taxon>Metazoa</taxon>
        <taxon>Chordata</taxon>
        <taxon>Craniata</taxon>
        <taxon>Vertebrata</taxon>
        <taxon>Euteleostomi</taxon>
        <taxon>Amphibia</taxon>
        <taxon>Batrachia</taxon>
        <taxon>Anura</taxon>
        <taxon>Neobatrachia</taxon>
        <taxon>Ranoidea</taxon>
        <taxon>Ranidae</taxon>
        <taxon>Staurois</taxon>
    </lineage>
</organism>
<dbReference type="InterPro" id="IPR050182">
    <property type="entry name" value="Cytochrome_P450_fam2"/>
</dbReference>
<protein>
    <submittedName>
        <fullName evidence="7">Uncharacterized protein</fullName>
    </submittedName>
</protein>
<dbReference type="PROSITE" id="PS00086">
    <property type="entry name" value="CYTOCHROME_P450"/>
    <property type="match status" value="1"/>
</dbReference>
<keyword evidence="4 6" id="KW-0479">Metal-binding</keyword>
<gene>
    <name evidence="7" type="ORF">SPARVUS_LOCUS10092283</name>
</gene>
<proteinExistence type="inferred from homology"/>
<dbReference type="SUPFAM" id="SSF48264">
    <property type="entry name" value="Cytochrome P450"/>
    <property type="match status" value="1"/>
</dbReference>
<keyword evidence="3 6" id="KW-0349">Heme</keyword>
<keyword evidence="6" id="KW-0560">Oxidoreductase</keyword>
<dbReference type="InterPro" id="IPR036396">
    <property type="entry name" value="Cyt_P450_sf"/>
</dbReference>
<dbReference type="InterPro" id="IPR001128">
    <property type="entry name" value="Cyt_P450"/>
</dbReference>
<comment type="caution">
    <text evidence="7">The sequence shown here is derived from an EMBL/GenBank/DDBJ whole genome shotgun (WGS) entry which is preliminary data.</text>
</comment>
<keyword evidence="6" id="KW-0503">Monooxygenase</keyword>
<dbReference type="PRINTS" id="PR00385">
    <property type="entry name" value="P450"/>
</dbReference>
<evidence type="ECO:0000256" key="3">
    <source>
        <dbReference type="ARBA" id="ARBA00022617"/>
    </source>
</evidence>
<name>A0ABN9EJH4_9NEOB</name>
<keyword evidence="8" id="KW-1185">Reference proteome</keyword>
<evidence type="ECO:0000313" key="7">
    <source>
        <dbReference type="EMBL" id="CAI9584862.1"/>
    </source>
</evidence>
<comment type="cofactor">
    <cofactor evidence="1">
        <name>heme</name>
        <dbReference type="ChEBI" id="CHEBI:30413"/>
    </cofactor>
</comment>
<dbReference type="InterPro" id="IPR002401">
    <property type="entry name" value="Cyt_P450_E_grp-I"/>
</dbReference>
<dbReference type="EMBL" id="CATNWA010015587">
    <property type="protein sequence ID" value="CAI9584862.1"/>
    <property type="molecule type" value="Genomic_DNA"/>
</dbReference>
<evidence type="ECO:0000256" key="4">
    <source>
        <dbReference type="ARBA" id="ARBA00022723"/>
    </source>
</evidence>
<dbReference type="Proteomes" id="UP001162483">
    <property type="component" value="Unassembled WGS sequence"/>
</dbReference>
<sequence length="414" mass="47975">MLIGYDAVKEALVDHSDAFSDRGEINILELFFKDFGIIVSNGERWKTMRRFSLTTLRNFGMGKRSIEERIQEEAQCLRDRFMKNKDKPINPTHLLLLAVSNVICSIVFGERFDYEDKKFMTLLNLLQEFVILVNSRLSQVNVDIVQFNETCTRPHQKLFQIFEKLKEFIVEMVEGHKETLDENCPRDFIDCFLLKMEEEKNPKTEFHRDNLLGSVIDLFFAGTETTSVTLRYAFLILLKYTLRYKNIHKEINNVIGSDRCPSAEDRSKMPYTDAVIHEIQRFADIVPGGLPHAASKDTMFRGYHIPKGTLVLPILTSVLKDPKQFKNPDKFDPGHFLNENGTFKKSDAFMPFSAGKRVCLGEGLARMELFLFFTTILQRFLLKPTVDRKYIDITPEPNSNASRPREYEMLAVPR</sequence>
<dbReference type="PRINTS" id="PR00463">
    <property type="entry name" value="EP450I"/>
</dbReference>
<keyword evidence="5 6" id="KW-0408">Iron</keyword>
<evidence type="ECO:0000256" key="2">
    <source>
        <dbReference type="ARBA" id="ARBA00010617"/>
    </source>
</evidence>
<dbReference type="PANTHER" id="PTHR24300">
    <property type="entry name" value="CYTOCHROME P450 508A4-RELATED"/>
    <property type="match status" value="1"/>
</dbReference>
<accession>A0ABN9EJH4</accession>
<evidence type="ECO:0000313" key="8">
    <source>
        <dbReference type="Proteomes" id="UP001162483"/>
    </source>
</evidence>
<dbReference type="InterPro" id="IPR017972">
    <property type="entry name" value="Cyt_P450_CS"/>
</dbReference>
<reference evidence="7" key="1">
    <citation type="submission" date="2023-05" db="EMBL/GenBank/DDBJ databases">
        <authorList>
            <person name="Stuckert A."/>
        </authorList>
    </citation>
    <scope>NUCLEOTIDE SEQUENCE</scope>
</reference>
<evidence type="ECO:0000256" key="5">
    <source>
        <dbReference type="ARBA" id="ARBA00023004"/>
    </source>
</evidence>
<dbReference type="Gene3D" id="1.10.630.10">
    <property type="entry name" value="Cytochrome P450"/>
    <property type="match status" value="1"/>
</dbReference>
<comment type="similarity">
    <text evidence="2 6">Belongs to the cytochrome P450 family.</text>
</comment>
<evidence type="ECO:0000256" key="6">
    <source>
        <dbReference type="RuleBase" id="RU000461"/>
    </source>
</evidence>